<keyword evidence="5" id="KW-0406">Ion transport</keyword>
<dbReference type="AlphaFoldDB" id="A0AAU9K588"/>
<dbReference type="GO" id="GO:0016020">
    <property type="term" value="C:membrane"/>
    <property type="evidence" value="ECO:0007669"/>
    <property type="project" value="UniProtKB-SubCell"/>
</dbReference>
<keyword evidence="7" id="KW-0407">Ion channel</keyword>
<evidence type="ECO:0000256" key="6">
    <source>
        <dbReference type="ARBA" id="ARBA00023136"/>
    </source>
</evidence>
<evidence type="ECO:0000313" key="12">
    <source>
        <dbReference type="EMBL" id="CAG9329138.1"/>
    </source>
</evidence>
<feature type="transmembrane region" description="Helical" evidence="10">
    <location>
        <begin position="283"/>
        <end position="307"/>
    </location>
</feature>
<dbReference type="InterPro" id="IPR014710">
    <property type="entry name" value="RmlC-like_jellyroll"/>
</dbReference>
<dbReference type="FunFam" id="1.10.287.70:FF:000123">
    <property type="entry name" value="Potassium channel KAT3"/>
    <property type="match status" value="1"/>
</dbReference>
<evidence type="ECO:0000256" key="4">
    <source>
        <dbReference type="ARBA" id="ARBA00022989"/>
    </source>
</evidence>
<comment type="subcellular location">
    <subcellularLocation>
        <location evidence="1">Membrane</location>
        <topology evidence="1">Multi-pass membrane protein</topology>
    </subcellularLocation>
</comment>
<keyword evidence="13" id="KW-1185">Reference proteome</keyword>
<dbReference type="PANTHER" id="PTHR47823:SF9">
    <property type="entry name" value="CHROMOSOME UNDETERMINED SCAFFOLD_10, WHOLE GENOME SHOTGUN SEQUENCE"/>
    <property type="match status" value="1"/>
</dbReference>
<dbReference type="Gene3D" id="1.10.287.70">
    <property type="match status" value="1"/>
</dbReference>
<dbReference type="SMART" id="SM00100">
    <property type="entry name" value="cNMP"/>
    <property type="match status" value="1"/>
</dbReference>
<evidence type="ECO:0000256" key="2">
    <source>
        <dbReference type="ARBA" id="ARBA00022448"/>
    </source>
</evidence>
<feature type="transmembrane region" description="Helical" evidence="10">
    <location>
        <begin position="57"/>
        <end position="78"/>
    </location>
</feature>
<evidence type="ECO:0000256" key="1">
    <source>
        <dbReference type="ARBA" id="ARBA00004141"/>
    </source>
</evidence>
<feature type="transmembrane region" description="Helical" evidence="10">
    <location>
        <begin position="207"/>
        <end position="232"/>
    </location>
</feature>
<dbReference type="InterPro" id="IPR005821">
    <property type="entry name" value="Ion_trans_dom"/>
</dbReference>
<keyword evidence="2" id="KW-0813">Transport</keyword>
<dbReference type="CDD" id="cd00038">
    <property type="entry name" value="CAP_ED"/>
    <property type="match status" value="1"/>
</dbReference>
<evidence type="ECO:0000256" key="3">
    <source>
        <dbReference type="ARBA" id="ARBA00022692"/>
    </source>
</evidence>
<dbReference type="SUPFAM" id="SSF51206">
    <property type="entry name" value="cAMP-binding domain-like"/>
    <property type="match status" value="1"/>
</dbReference>
<feature type="region of interest" description="Disordered" evidence="9">
    <location>
        <begin position="553"/>
        <end position="597"/>
    </location>
</feature>
<keyword evidence="3 10" id="KW-0812">Transmembrane</keyword>
<organism evidence="12 13">
    <name type="scientific">Blepharisma stoltei</name>
    <dbReference type="NCBI Taxonomy" id="1481888"/>
    <lineage>
        <taxon>Eukaryota</taxon>
        <taxon>Sar</taxon>
        <taxon>Alveolata</taxon>
        <taxon>Ciliophora</taxon>
        <taxon>Postciliodesmatophora</taxon>
        <taxon>Heterotrichea</taxon>
        <taxon>Heterotrichida</taxon>
        <taxon>Blepharismidae</taxon>
        <taxon>Blepharisma</taxon>
    </lineage>
</organism>
<evidence type="ECO:0000256" key="5">
    <source>
        <dbReference type="ARBA" id="ARBA00023065"/>
    </source>
</evidence>
<dbReference type="Pfam" id="PF00027">
    <property type="entry name" value="cNMP_binding"/>
    <property type="match status" value="1"/>
</dbReference>
<dbReference type="InterPro" id="IPR018490">
    <property type="entry name" value="cNMP-bd_dom_sf"/>
</dbReference>
<dbReference type="Proteomes" id="UP001162131">
    <property type="component" value="Unassembled WGS sequence"/>
</dbReference>
<feature type="transmembrane region" description="Helical" evidence="10">
    <location>
        <begin position="252"/>
        <end position="271"/>
    </location>
</feature>
<dbReference type="Pfam" id="PF00520">
    <property type="entry name" value="Ion_trans"/>
    <property type="match status" value="1"/>
</dbReference>
<dbReference type="GO" id="GO:0005249">
    <property type="term" value="F:voltage-gated potassium channel activity"/>
    <property type="evidence" value="ECO:0007669"/>
    <property type="project" value="InterPro"/>
</dbReference>
<evidence type="ECO:0000256" key="10">
    <source>
        <dbReference type="SAM" id="Phobius"/>
    </source>
</evidence>
<dbReference type="PANTHER" id="PTHR47823">
    <property type="entry name" value="ION_TRANS DOMAIN-CONTAINING PROTEIN"/>
    <property type="match status" value="1"/>
</dbReference>
<dbReference type="SUPFAM" id="SSF81324">
    <property type="entry name" value="Voltage-gated potassium channels"/>
    <property type="match status" value="1"/>
</dbReference>
<gene>
    <name evidence="12" type="ORF">BSTOLATCC_MIC47967</name>
</gene>
<dbReference type="Gene3D" id="1.10.287.630">
    <property type="entry name" value="Helix hairpin bin"/>
    <property type="match status" value="1"/>
</dbReference>
<name>A0AAU9K588_9CILI</name>
<feature type="domain" description="Cyclic nucleotide-binding" evidence="11">
    <location>
        <begin position="385"/>
        <end position="490"/>
    </location>
</feature>
<dbReference type="Gene3D" id="2.60.120.10">
    <property type="entry name" value="Jelly Rolls"/>
    <property type="match status" value="1"/>
</dbReference>
<feature type="compositionally biased region" description="Acidic residues" evidence="9">
    <location>
        <begin position="556"/>
        <end position="565"/>
    </location>
</feature>
<dbReference type="EMBL" id="CAJZBQ010000047">
    <property type="protein sequence ID" value="CAG9329138.1"/>
    <property type="molecule type" value="Genomic_DNA"/>
</dbReference>
<dbReference type="InterPro" id="IPR000595">
    <property type="entry name" value="cNMP-bd_dom"/>
</dbReference>
<dbReference type="InterPro" id="IPR003938">
    <property type="entry name" value="K_chnl_volt-dep_EAG/ELK/ERG"/>
</dbReference>
<dbReference type="PROSITE" id="PS50042">
    <property type="entry name" value="CNMP_BINDING_3"/>
    <property type="match status" value="1"/>
</dbReference>
<comment type="caution">
    <text evidence="12">The sequence shown here is derived from an EMBL/GenBank/DDBJ whole genome shotgun (WGS) entry which is preliminary data.</text>
</comment>
<protein>
    <recommendedName>
        <fullName evidence="11">Cyclic nucleotide-binding domain-containing protein</fullName>
    </recommendedName>
</protein>
<evidence type="ECO:0000256" key="9">
    <source>
        <dbReference type="SAM" id="MobiDB-lite"/>
    </source>
</evidence>
<dbReference type="PRINTS" id="PR01463">
    <property type="entry name" value="EAGCHANLFMLY"/>
</dbReference>
<sequence>MAKVNPELRKERYVSVGQREQSLWKVRAAELQKEEPRLRENPDYAKIKWILYPDDHFIEIWNVVTTLLLLYTGIVSPYRIALYNYDPIEWYIAELIVNCFYFIDVILNCFLAYYDQDMNIVVSHKKIFCNYAKGWLVLDILACLPYQAMIQTSTNYSSLARMGRLPRIYKLVKMGKLMRMMKLIKTRTRVMRYMNSILQIDIGIERLVWFFLTYLVLIHLLACLWIFIGNLYLNYDYNNWIMQSGYQDEEGFDLYIIAFYWSVTTLSTVGYGEIHAWNLPERLVATLVMVVGIFFYSFIIGSLSSLLTNLDSRTSKMNRKLDILKSLSRQYKFSPEFYSKISNAIEYHYKQTKLDLDEILEDLPLNLRTQLLLVIYQQMLENNAFFEHKPSYFVAYVAPLLKPQRVEEGEIIYKKGDFASEMYFIVSGQVAMMTAVSGGEMIPFNVLTEGYYFGEIDILFSEEKERLYDVKALESSELLIFPRDDFETMLKMFTEECIEVLALAQQRHQRLKEKCEEAEKEFLERKRIKRFQSFPNAIFSKEEFLNQAKKGLKMEEAEEIEEEENEIHTDDEQKNSNEEEQIDAPAINEETNPETARPEDNKIAWFENLKKNKSLYHEILGDTLGINEEEELKKKVSKLERRVEEVKNAIVAIADVLGLGWAIDSEKTTPSATLTSLQTSFNSSAGQGLMAKLLKEVSKISQKGEHHPS</sequence>
<feature type="coiled-coil region" evidence="8">
    <location>
        <begin position="629"/>
        <end position="656"/>
    </location>
</feature>
<evidence type="ECO:0000259" key="11">
    <source>
        <dbReference type="PROSITE" id="PS50042"/>
    </source>
</evidence>
<keyword evidence="4 10" id="KW-1133">Transmembrane helix</keyword>
<reference evidence="12" key="1">
    <citation type="submission" date="2021-09" db="EMBL/GenBank/DDBJ databases">
        <authorList>
            <consortium name="AG Swart"/>
            <person name="Singh M."/>
            <person name="Singh A."/>
            <person name="Seah K."/>
            <person name="Emmerich C."/>
        </authorList>
    </citation>
    <scope>NUCLEOTIDE SEQUENCE</scope>
    <source>
        <strain evidence="12">ATCC30299</strain>
    </source>
</reference>
<evidence type="ECO:0000256" key="8">
    <source>
        <dbReference type="SAM" id="Coils"/>
    </source>
</evidence>
<evidence type="ECO:0000256" key="7">
    <source>
        <dbReference type="ARBA" id="ARBA00023303"/>
    </source>
</evidence>
<keyword evidence="6 10" id="KW-0472">Membrane</keyword>
<accession>A0AAU9K588</accession>
<keyword evidence="8" id="KW-0175">Coiled coil</keyword>
<evidence type="ECO:0000313" key="13">
    <source>
        <dbReference type="Proteomes" id="UP001162131"/>
    </source>
</evidence>
<proteinExistence type="predicted"/>
<feature type="transmembrane region" description="Helical" evidence="10">
    <location>
        <begin position="90"/>
        <end position="114"/>
    </location>
</feature>
<feature type="compositionally biased region" description="Basic and acidic residues" evidence="9">
    <location>
        <begin position="566"/>
        <end position="577"/>
    </location>
</feature>